<dbReference type="Proteomes" id="UP001153678">
    <property type="component" value="Unassembled WGS sequence"/>
</dbReference>
<dbReference type="OrthoDB" id="2413362at2759"/>
<evidence type="ECO:0000313" key="2">
    <source>
        <dbReference type="Proteomes" id="UP001153678"/>
    </source>
</evidence>
<dbReference type="EMBL" id="CAMKVN010000461">
    <property type="protein sequence ID" value="CAI2168187.1"/>
    <property type="molecule type" value="Genomic_DNA"/>
</dbReference>
<dbReference type="AlphaFoldDB" id="A0A9W4WW73"/>
<accession>A0A9W4WW73</accession>
<proteinExistence type="predicted"/>
<protein>
    <submittedName>
        <fullName evidence="1">8105_t:CDS:1</fullName>
    </submittedName>
</protein>
<comment type="caution">
    <text evidence="1">The sequence shown here is derived from an EMBL/GenBank/DDBJ whole genome shotgun (WGS) entry which is preliminary data.</text>
</comment>
<reference evidence="1" key="1">
    <citation type="submission" date="2022-08" db="EMBL/GenBank/DDBJ databases">
        <authorList>
            <person name="Kallberg Y."/>
            <person name="Tangrot J."/>
            <person name="Rosling A."/>
        </authorList>
    </citation>
    <scope>NUCLEOTIDE SEQUENCE</scope>
    <source>
        <strain evidence="1">Wild A</strain>
    </source>
</reference>
<sequence>MNIWFKYKKGEPVEISFKGNNANALKKQIKTELKNQLGKFDINQITLRKPGEHENLSAEMLIEEGFATSYNEPVVVETENYQKMKTFHIQCYDNEGVPLDKFEQFTMRDNEDFSKLLKRMEARGLENIKDYNEVSKIITSLEDIQVNEFYRISASYLTAVKNGVMRTQVEDTALEDETRLAVENIVNKILKSPITDFPNRVVYGKTGKPIMEWDGIFLCCNKVFLCESKHKMTEEKITALVKRLKEFPNKLEETKDSEFKKLLGMEHIGVACATHFTRELRQKCVNELGLVVVYPGDGRYCVEVPSKIYGCYKWCNYL</sequence>
<name>A0A9W4WW73_9GLOM</name>
<gene>
    <name evidence="1" type="ORF">FWILDA_LOCUS3457</name>
</gene>
<keyword evidence="2" id="KW-1185">Reference proteome</keyword>
<organism evidence="1 2">
    <name type="scientific">Funneliformis geosporum</name>
    <dbReference type="NCBI Taxonomy" id="1117311"/>
    <lineage>
        <taxon>Eukaryota</taxon>
        <taxon>Fungi</taxon>
        <taxon>Fungi incertae sedis</taxon>
        <taxon>Mucoromycota</taxon>
        <taxon>Glomeromycotina</taxon>
        <taxon>Glomeromycetes</taxon>
        <taxon>Glomerales</taxon>
        <taxon>Glomeraceae</taxon>
        <taxon>Funneliformis</taxon>
    </lineage>
</organism>
<evidence type="ECO:0000313" key="1">
    <source>
        <dbReference type="EMBL" id="CAI2168187.1"/>
    </source>
</evidence>